<dbReference type="Pfam" id="PF10099">
    <property type="entry name" value="RskA_C"/>
    <property type="match status" value="1"/>
</dbReference>
<evidence type="ECO:0000256" key="6">
    <source>
        <dbReference type="ARBA" id="ARBA00023136"/>
    </source>
</evidence>
<feature type="transmembrane region" description="Helical" evidence="9">
    <location>
        <begin position="89"/>
        <end position="112"/>
    </location>
</feature>
<keyword evidence="4 9" id="KW-0812">Transmembrane</keyword>
<evidence type="ECO:0000256" key="8">
    <source>
        <dbReference type="ARBA" id="ARBA00030803"/>
    </source>
</evidence>
<evidence type="ECO:0000256" key="3">
    <source>
        <dbReference type="ARBA" id="ARBA00022475"/>
    </source>
</evidence>
<evidence type="ECO:0000256" key="1">
    <source>
        <dbReference type="ARBA" id="ARBA00004167"/>
    </source>
</evidence>
<proteinExistence type="predicted"/>
<evidence type="ECO:0000313" key="12">
    <source>
        <dbReference type="Proteomes" id="UP001156694"/>
    </source>
</evidence>
<reference evidence="12" key="1">
    <citation type="journal article" date="2019" name="Int. J. Syst. Evol. Microbiol.">
        <title>The Global Catalogue of Microorganisms (GCM) 10K type strain sequencing project: providing services to taxonomists for standard genome sequencing and annotation.</title>
        <authorList>
            <consortium name="The Broad Institute Genomics Platform"/>
            <consortium name="The Broad Institute Genome Sequencing Center for Infectious Disease"/>
            <person name="Wu L."/>
            <person name="Ma J."/>
        </authorList>
    </citation>
    <scope>NUCLEOTIDE SEQUENCE [LARGE SCALE GENOMIC DNA]</scope>
    <source>
        <strain evidence="12">NBRC 110140</strain>
    </source>
</reference>
<dbReference type="EMBL" id="BSNN01000009">
    <property type="protein sequence ID" value="GLQ36315.1"/>
    <property type="molecule type" value="Genomic_DNA"/>
</dbReference>
<keyword evidence="6 9" id="KW-0472">Membrane</keyword>
<protein>
    <recommendedName>
        <fullName evidence="8">Regulator of SigK</fullName>
    </recommendedName>
    <alternativeName>
        <fullName evidence="7">Sigma-K anti-sigma factor RskA</fullName>
    </alternativeName>
</protein>
<evidence type="ECO:0000259" key="10">
    <source>
        <dbReference type="Pfam" id="PF10099"/>
    </source>
</evidence>
<dbReference type="PANTHER" id="PTHR37461">
    <property type="entry name" value="ANTI-SIGMA-K FACTOR RSKA"/>
    <property type="match status" value="1"/>
</dbReference>
<evidence type="ECO:0000256" key="4">
    <source>
        <dbReference type="ARBA" id="ARBA00022692"/>
    </source>
</evidence>
<sequence>MSVADKNDPDDNALAAEYALHLLSAQDRAAFETRMREDAGLRKLVRDWDHHFHPLSDDFAPTTPPARLKASIDAALFAETTKPNTFSALWRWVLGGGAMAAIAGLFIVLTLFNDPLSITPTHSTSISTADQSIIITAEFSADQGVFVVRRQQGAPAAGRDHEMWLIPEGAPVPISLGVIPDTAEARIEIPQDLRHRLTAAVFAISDEPLGGSPTGQATGPVLAAGPIEML</sequence>
<name>A0ABQ5VY81_9RHOB</name>
<dbReference type="InterPro" id="IPR041916">
    <property type="entry name" value="Anti_sigma_zinc_sf"/>
</dbReference>
<dbReference type="Gene3D" id="1.10.10.1320">
    <property type="entry name" value="Anti-sigma factor, zinc-finger domain"/>
    <property type="match status" value="1"/>
</dbReference>
<comment type="caution">
    <text evidence="11">The sequence shown here is derived from an EMBL/GenBank/DDBJ whole genome shotgun (WGS) entry which is preliminary data.</text>
</comment>
<evidence type="ECO:0000256" key="7">
    <source>
        <dbReference type="ARBA" id="ARBA00029829"/>
    </source>
</evidence>
<evidence type="ECO:0000256" key="9">
    <source>
        <dbReference type="SAM" id="Phobius"/>
    </source>
</evidence>
<feature type="domain" description="Anti-sigma K factor RskA C-terminal" evidence="10">
    <location>
        <begin position="130"/>
        <end position="221"/>
    </location>
</feature>
<keyword evidence="12" id="KW-1185">Reference proteome</keyword>
<dbReference type="PANTHER" id="PTHR37461:SF1">
    <property type="entry name" value="ANTI-SIGMA-K FACTOR RSKA"/>
    <property type="match status" value="1"/>
</dbReference>
<dbReference type="Proteomes" id="UP001156694">
    <property type="component" value="Unassembled WGS sequence"/>
</dbReference>
<keyword evidence="3" id="KW-1003">Cell membrane</keyword>
<accession>A0ABQ5VY81</accession>
<comment type="subcellular location">
    <subcellularLocation>
        <location evidence="2">Cell membrane</location>
    </subcellularLocation>
    <subcellularLocation>
        <location evidence="1">Membrane</location>
        <topology evidence="1">Single-pass membrane protein</topology>
    </subcellularLocation>
</comment>
<evidence type="ECO:0000256" key="2">
    <source>
        <dbReference type="ARBA" id="ARBA00004236"/>
    </source>
</evidence>
<dbReference type="InterPro" id="IPR051474">
    <property type="entry name" value="Anti-sigma-K/W_factor"/>
</dbReference>
<evidence type="ECO:0000313" key="11">
    <source>
        <dbReference type="EMBL" id="GLQ36315.1"/>
    </source>
</evidence>
<evidence type="ECO:0000256" key="5">
    <source>
        <dbReference type="ARBA" id="ARBA00022989"/>
    </source>
</evidence>
<dbReference type="InterPro" id="IPR018764">
    <property type="entry name" value="RskA_C"/>
</dbReference>
<keyword evidence="5 9" id="KW-1133">Transmembrane helix</keyword>
<organism evidence="11 12">
    <name type="scientific">Amylibacter marinus</name>
    <dbReference type="NCBI Taxonomy" id="1475483"/>
    <lineage>
        <taxon>Bacteria</taxon>
        <taxon>Pseudomonadati</taxon>
        <taxon>Pseudomonadota</taxon>
        <taxon>Alphaproteobacteria</taxon>
        <taxon>Rhodobacterales</taxon>
        <taxon>Paracoccaceae</taxon>
        <taxon>Amylibacter</taxon>
    </lineage>
</organism>
<gene>
    <name evidence="11" type="ORF">GCM10007939_25990</name>
</gene>